<reference evidence="1 2" key="1">
    <citation type="submission" date="2018-05" db="EMBL/GenBank/DDBJ databases">
        <title>The draft genome of strain NS-104.</title>
        <authorList>
            <person name="Hang P."/>
            <person name="Jiang J."/>
        </authorList>
    </citation>
    <scope>NUCLEOTIDE SEQUENCE [LARGE SCALE GENOMIC DNA]</scope>
    <source>
        <strain evidence="1 2">NS-104</strain>
    </source>
</reference>
<dbReference type="Proteomes" id="UP000245252">
    <property type="component" value="Unassembled WGS sequence"/>
</dbReference>
<organism evidence="1 2">
    <name type="scientific">Metarhizobium album</name>
    <dbReference type="NCBI Taxonomy" id="2182425"/>
    <lineage>
        <taxon>Bacteria</taxon>
        <taxon>Pseudomonadati</taxon>
        <taxon>Pseudomonadota</taxon>
        <taxon>Alphaproteobacteria</taxon>
        <taxon>Hyphomicrobiales</taxon>
        <taxon>Rhizobiaceae</taxon>
        <taxon>Metarhizobium</taxon>
    </lineage>
</organism>
<dbReference type="PANTHER" id="PTHR39332">
    <property type="entry name" value="BLL4707 PROTEIN"/>
    <property type="match status" value="1"/>
</dbReference>
<sequence length="151" mass="17027">MVKIVKSTIMEAPVEAVWEVLRDFNGHDRWHPAVADSHIERGQSSDKVGCVRRFHLVDGSELREQLLTLSDADMAFTYCLLDTPVPLLNYVAHVRLTPVTDGDLTFWEWESRFDTPAGEEQRLKDMVSEQIYQAGFEAVRAHMGLAPAATA</sequence>
<comment type="caution">
    <text evidence="1">The sequence shown here is derived from an EMBL/GenBank/DDBJ whole genome shotgun (WGS) entry which is preliminary data.</text>
</comment>
<proteinExistence type="predicted"/>
<dbReference type="AlphaFoldDB" id="A0A2U2DIX6"/>
<dbReference type="OrthoDB" id="1364128at2"/>
<dbReference type="PANTHER" id="PTHR39332:SF7">
    <property type="entry name" value="SRPBCC FAMILY PROTEIN"/>
    <property type="match status" value="1"/>
</dbReference>
<evidence type="ECO:0000313" key="2">
    <source>
        <dbReference type="Proteomes" id="UP000245252"/>
    </source>
</evidence>
<protein>
    <submittedName>
        <fullName evidence="1">SRPBCC family protein</fullName>
    </submittedName>
</protein>
<dbReference type="CDD" id="cd07821">
    <property type="entry name" value="PYR_PYL_RCAR_like"/>
    <property type="match status" value="1"/>
</dbReference>
<dbReference type="Pfam" id="PF10604">
    <property type="entry name" value="Polyketide_cyc2"/>
    <property type="match status" value="1"/>
</dbReference>
<accession>A0A2U2DIX6</accession>
<dbReference type="EMBL" id="QFBC01000017">
    <property type="protein sequence ID" value="PWE53228.1"/>
    <property type="molecule type" value="Genomic_DNA"/>
</dbReference>
<dbReference type="RefSeq" id="WP_109461270.1">
    <property type="nucleotide sequence ID" value="NZ_QFBC01000017.1"/>
</dbReference>
<name>A0A2U2DIX6_9HYPH</name>
<dbReference type="SUPFAM" id="SSF55961">
    <property type="entry name" value="Bet v1-like"/>
    <property type="match status" value="1"/>
</dbReference>
<gene>
    <name evidence="1" type="ORF">DEM27_26545</name>
</gene>
<dbReference type="InterPro" id="IPR019587">
    <property type="entry name" value="Polyketide_cyclase/dehydratase"/>
</dbReference>
<dbReference type="Gene3D" id="3.30.530.20">
    <property type="match status" value="1"/>
</dbReference>
<dbReference type="InterPro" id="IPR023393">
    <property type="entry name" value="START-like_dom_sf"/>
</dbReference>
<evidence type="ECO:0000313" key="1">
    <source>
        <dbReference type="EMBL" id="PWE53228.1"/>
    </source>
</evidence>
<keyword evidence="2" id="KW-1185">Reference proteome</keyword>